<keyword evidence="4" id="KW-1185">Reference proteome</keyword>
<evidence type="ECO:0000313" key="4">
    <source>
        <dbReference type="Proteomes" id="UP001363010"/>
    </source>
</evidence>
<dbReference type="Pfam" id="PF00582">
    <property type="entry name" value="Usp"/>
    <property type="match status" value="1"/>
</dbReference>
<dbReference type="InterPro" id="IPR014729">
    <property type="entry name" value="Rossmann-like_a/b/a_fold"/>
</dbReference>
<dbReference type="Proteomes" id="UP001363010">
    <property type="component" value="Unassembled WGS sequence"/>
</dbReference>
<proteinExistence type="inferred from homology"/>
<sequence>MKILVGTDGSKHALRAVKYAAGLARDVRSSPNRITLISVHDDTGLRHAKAFVGAAEVSDYLRELSEKELRPAVRWLKSTGIDYDIEIRTGHVAGAIVDCAKAGKFDLIVLGSKGRSAVADLLLGSVVQRVLATSPQPVMVVK</sequence>
<evidence type="ECO:0000259" key="2">
    <source>
        <dbReference type="Pfam" id="PF00582"/>
    </source>
</evidence>
<reference evidence="3 4" key="1">
    <citation type="submission" date="2024-03" db="EMBL/GenBank/DDBJ databases">
        <title>Novel species of the genus Variovorax.</title>
        <authorList>
            <person name="Liu Q."/>
            <person name="Xin Y.-H."/>
        </authorList>
    </citation>
    <scope>NUCLEOTIDE SEQUENCE [LARGE SCALE GENOMIC DNA]</scope>
    <source>
        <strain evidence="3 4">KACC 18501</strain>
    </source>
</reference>
<comment type="similarity">
    <text evidence="1">Belongs to the universal stress protein A family.</text>
</comment>
<comment type="caution">
    <text evidence="3">The sequence shown here is derived from an EMBL/GenBank/DDBJ whole genome shotgun (WGS) entry which is preliminary data.</text>
</comment>
<feature type="domain" description="UspA" evidence="2">
    <location>
        <begin position="2"/>
        <end position="142"/>
    </location>
</feature>
<evidence type="ECO:0000313" key="3">
    <source>
        <dbReference type="EMBL" id="MEJ8823612.1"/>
    </source>
</evidence>
<dbReference type="RefSeq" id="WP_340364649.1">
    <property type="nucleotide sequence ID" value="NZ_JBBKZV010000009.1"/>
</dbReference>
<dbReference type="PANTHER" id="PTHR46268:SF6">
    <property type="entry name" value="UNIVERSAL STRESS PROTEIN UP12"/>
    <property type="match status" value="1"/>
</dbReference>
<organism evidence="3 4">
    <name type="scientific">Variovorax humicola</name>
    <dbReference type="NCBI Taxonomy" id="1769758"/>
    <lineage>
        <taxon>Bacteria</taxon>
        <taxon>Pseudomonadati</taxon>
        <taxon>Pseudomonadota</taxon>
        <taxon>Betaproteobacteria</taxon>
        <taxon>Burkholderiales</taxon>
        <taxon>Comamonadaceae</taxon>
        <taxon>Variovorax</taxon>
    </lineage>
</organism>
<dbReference type="Gene3D" id="3.40.50.620">
    <property type="entry name" value="HUPs"/>
    <property type="match status" value="1"/>
</dbReference>
<dbReference type="CDD" id="cd00293">
    <property type="entry name" value="USP-like"/>
    <property type="match status" value="1"/>
</dbReference>
<evidence type="ECO:0000256" key="1">
    <source>
        <dbReference type="ARBA" id="ARBA00008791"/>
    </source>
</evidence>
<gene>
    <name evidence="3" type="ORF">WKW80_16470</name>
</gene>
<protein>
    <submittedName>
        <fullName evidence="3">Universal stress protein</fullName>
    </submittedName>
</protein>
<dbReference type="InterPro" id="IPR006015">
    <property type="entry name" value="Universal_stress_UspA"/>
</dbReference>
<dbReference type="PANTHER" id="PTHR46268">
    <property type="entry name" value="STRESS RESPONSE PROTEIN NHAX"/>
    <property type="match status" value="1"/>
</dbReference>
<accession>A0ABU8W2K8</accession>
<dbReference type="InterPro" id="IPR006016">
    <property type="entry name" value="UspA"/>
</dbReference>
<dbReference type="SUPFAM" id="SSF52402">
    <property type="entry name" value="Adenine nucleotide alpha hydrolases-like"/>
    <property type="match status" value="1"/>
</dbReference>
<dbReference type="PRINTS" id="PR01438">
    <property type="entry name" value="UNVRSLSTRESS"/>
</dbReference>
<name>A0ABU8W2K8_9BURK</name>
<dbReference type="EMBL" id="JBBKZV010000009">
    <property type="protein sequence ID" value="MEJ8823612.1"/>
    <property type="molecule type" value="Genomic_DNA"/>
</dbReference>